<keyword evidence="1" id="KW-0175">Coiled coil</keyword>
<feature type="coiled-coil region" evidence="1">
    <location>
        <begin position="77"/>
        <end position="125"/>
    </location>
</feature>
<dbReference type="AlphaFoldDB" id="A0AAX1N6X7"/>
<evidence type="ECO:0000313" key="3">
    <source>
        <dbReference type="Proteomes" id="UP000678679"/>
    </source>
</evidence>
<protein>
    <submittedName>
        <fullName evidence="2">Uncharacterized protein</fullName>
    </submittedName>
</protein>
<organism evidence="2 3">
    <name type="scientific">Flammeovirga yaeyamensis</name>
    <dbReference type="NCBI Taxonomy" id="367791"/>
    <lineage>
        <taxon>Bacteria</taxon>
        <taxon>Pseudomonadati</taxon>
        <taxon>Bacteroidota</taxon>
        <taxon>Cytophagia</taxon>
        <taxon>Cytophagales</taxon>
        <taxon>Flammeovirgaceae</taxon>
        <taxon>Flammeovirga</taxon>
    </lineage>
</organism>
<name>A0AAX1N6X7_9BACT</name>
<dbReference type="RefSeq" id="WP_066212010.1">
    <property type="nucleotide sequence ID" value="NZ_CP076132.1"/>
</dbReference>
<dbReference type="KEGG" id="fya:KMW28_18600"/>
<proteinExistence type="predicted"/>
<accession>A0AAX1N6X7</accession>
<dbReference type="Proteomes" id="UP000678679">
    <property type="component" value="Chromosome 1"/>
</dbReference>
<reference evidence="2 3" key="1">
    <citation type="submission" date="2021-05" db="EMBL/GenBank/DDBJ databases">
        <title>Comparative genomic studies on the polysaccharide-degrading batcterial strains of the Flammeovirga genus.</title>
        <authorList>
            <person name="Zewei F."/>
            <person name="Zheng Z."/>
            <person name="Yu L."/>
            <person name="Ruyue G."/>
            <person name="Yanhong M."/>
            <person name="Yuanyuan C."/>
            <person name="Jingyan G."/>
            <person name="Wenjun H."/>
        </authorList>
    </citation>
    <scope>NUCLEOTIDE SEQUENCE [LARGE SCALE GENOMIC DNA]</scope>
    <source>
        <strain evidence="2 3">NBRC:100898</strain>
    </source>
</reference>
<dbReference type="EMBL" id="CP076132">
    <property type="protein sequence ID" value="QWG01638.1"/>
    <property type="molecule type" value="Genomic_DNA"/>
</dbReference>
<keyword evidence="3" id="KW-1185">Reference proteome</keyword>
<gene>
    <name evidence="2" type="ORF">KMW28_18600</name>
</gene>
<evidence type="ECO:0000256" key="1">
    <source>
        <dbReference type="SAM" id="Coils"/>
    </source>
</evidence>
<evidence type="ECO:0000313" key="2">
    <source>
        <dbReference type="EMBL" id="QWG01638.1"/>
    </source>
</evidence>
<sequence>MSKKDPHNPFEDILNDFVFPRMNDDAQKEKVKNTIKNVFDAVQGAMDDVKQKTDFVDVNVDEVKDEDGTENIHVEIKKKKKEKTETASDEVALLKDQIKILKSQLKDKDDIIELLKDKVEKLKKKKK</sequence>